<dbReference type="Gene3D" id="2.40.50.100">
    <property type="match status" value="1"/>
</dbReference>
<comment type="caution">
    <text evidence="5">The sequence shown here is derived from an EMBL/GenBank/DDBJ whole genome shotgun (WGS) entry which is preliminary data.</text>
</comment>
<dbReference type="Pfam" id="PF25917">
    <property type="entry name" value="BSH_RND"/>
    <property type="match status" value="1"/>
</dbReference>
<accession>A0AAE3MI98</accession>
<dbReference type="AlphaFoldDB" id="A0AAE3MI98"/>
<keyword evidence="6" id="KW-1185">Reference proteome</keyword>
<dbReference type="SUPFAM" id="SSF111369">
    <property type="entry name" value="HlyD-like secretion proteins"/>
    <property type="match status" value="1"/>
</dbReference>
<dbReference type="Proteomes" id="UP001207408">
    <property type="component" value="Unassembled WGS sequence"/>
</dbReference>
<dbReference type="InterPro" id="IPR058625">
    <property type="entry name" value="MdtA-like_BSH"/>
</dbReference>
<protein>
    <submittedName>
        <fullName evidence="5">Efflux RND transporter periplasmic adaptor subunit</fullName>
    </submittedName>
</protein>
<dbReference type="InterPro" id="IPR006143">
    <property type="entry name" value="RND_pump_MFP"/>
</dbReference>
<name>A0AAE3MI98_9BACT</name>
<comment type="similarity">
    <text evidence="1">Belongs to the membrane fusion protein (MFP) (TC 8.A.1) family.</text>
</comment>
<dbReference type="EMBL" id="JAPDPI010000072">
    <property type="protein sequence ID" value="MCW3807946.1"/>
    <property type="molecule type" value="Genomic_DNA"/>
</dbReference>
<evidence type="ECO:0000313" key="6">
    <source>
        <dbReference type="Proteomes" id="UP001207408"/>
    </source>
</evidence>
<proteinExistence type="inferred from homology"/>
<evidence type="ECO:0000256" key="3">
    <source>
        <dbReference type="SAM" id="SignalP"/>
    </source>
</evidence>
<evidence type="ECO:0000256" key="2">
    <source>
        <dbReference type="SAM" id="Coils"/>
    </source>
</evidence>
<dbReference type="NCBIfam" id="TIGR01730">
    <property type="entry name" value="RND_mfp"/>
    <property type="match status" value="1"/>
</dbReference>
<evidence type="ECO:0000256" key="1">
    <source>
        <dbReference type="ARBA" id="ARBA00009477"/>
    </source>
</evidence>
<dbReference type="Gene3D" id="1.10.287.470">
    <property type="entry name" value="Helix hairpin bin"/>
    <property type="match status" value="1"/>
</dbReference>
<dbReference type="PANTHER" id="PTHR30469:SF20">
    <property type="entry name" value="EFFLUX RND TRANSPORTER PERIPLASMIC ADAPTOR SUBUNIT"/>
    <property type="match status" value="1"/>
</dbReference>
<gene>
    <name evidence="5" type="ORF">OM074_20150</name>
</gene>
<feature type="signal peptide" evidence="3">
    <location>
        <begin position="1"/>
        <end position="22"/>
    </location>
</feature>
<feature type="coiled-coil region" evidence="2">
    <location>
        <begin position="93"/>
        <end position="120"/>
    </location>
</feature>
<keyword evidence="3" id="KW-0732">Signal</keyword>
<feature type="chain" id="PRO_5042287119" evidence="3">
    <location>
        <begin position="23"/>
        <end position="356"/>
    </location>
</feature>
<dbReference type="RefSeq" id="WP_301202452.1">
    <property type="nucleotide sequence ID" value="NZ_JAPDPI010000072.1"/>
</dbReference>
<feature type="domain" description="Multidrug resistance protein MdtA-like barrel-sandwich hybrid" evidence="4">
    <location>
        <begin position="59"/>
        <end position="181"/>
    </location>
</feature>
<evidence type="ECO:0000259" key="4">
    <source>
        <dbReference type="Pfam" id="PF25917"/>
    </source>
</evidence>
<keyword evidence="2" id="KW-0175">Coiled coil</keyword>
<organism evidence="5 6">
    <name type="scientific">Plebeiibacterium marinum</name>
    <dbReference type="NCBI Taxonomy" id="2992111"/>
    <lineage>
        <taxon>Bacteria</taxon>
        <taxon>Pseudomonadati</taxon>
        <taxon>Bacteroidota</taxon>
        <taxon>Bacteroidia</taxon>
        <taxon>Marinilabiliales</taxon>
        <taxon>Marinilabiliaceae</taxon>
        <taxon>Plebeiibacterium</taxon>
    </lineage>
</organism>
<reference evidence="5" key="1">
    <citation type="submission" date="2022-10" db="EMBL/GenBank/DDBJ databases">
        <authorList>
            <person name="Yu W.X."/>
        </authorList>
    </citation>
    <scope>NUCLEOTIDE SEQUENCE</scope>
    <source>
        <strain evidence="5">D04</strain>
    </source>
</reference>
<dbReference type="PROSITE" id="PS51257">
    <property type="entry name" value="PROKAR_LIPOPROTEIN"/>
    <property type="match status" value="1"/>
</dbReference>
<dbReference type="Gene3D" id="2.40.420.20">
    <property type="match status" value="1"/>
</dbReference>
<evidence type="ECO:0000313" key="5">
    <source>
        <dbReference type="EMBL" id="MCW3807946.1"/>
    </source>
</evidence>
<dbReference type="GO" id="GO:1990281">
    <property type="term" value="C:efflux pump complex"/>
    <property type="evidence" value="ECO:0007669"/>
    <property type="project" value="TreeGrafter"/>
</dbReference>
<dbReference type="GO" id="GO:0015562">
    <property type="term" value="F:efflux transmembrane transporter activity"/>
    <property type="evidence" value="ECO:0007669"/>
    <property type="project" value="TreeGrafter"/>
</dbReference>
<dbReference type="PANTHER" id="PTHR30469">
    <property type="entry name" value="MULTIDRUG RESISTANCE PROTEIN MDTA"/>
    <property type="match status" value="1"/>
</dbReference>
<sequence length="356" mass="39631">MRRANFLMLALMLAAGIFTSCGSNESQDKEKARYVKSTEILPADNNNKLIYNGIVKERRQVTLSFKVGGPVQELLVDAGDYVQQGQVLARIDKRDYNIQVQATEARYTQTKAEYERYQKLYERKKLPKNTLDQLKAGYLMAKSQYDAAINALADTDLKAPFSGYVDKKMIENFETVGAGQPIVELLDFSDLEIVVSIPEGHINEMNDIAQITCDIRNANQFDVPAKVKSLSKKTGDDHMFEAKILLETENLEHIKPGMVAKVKVLQDSSCKESMLVPVESVFAEAGKKYIWLITSNATVKKQEVSVLKVQGNGLIEIKSNIKAGQQVVTAGVHTLIENQEVKVLPKKSETNIGGLL</sequence>